<gene>
    <name evidence="7" type="ORF">FPZ41_09765</name>
</gene>
<organism evidence="7 8">
    <name type="scientific">Streptomyces acidicola</name>
    <dbReference type="NCBI Taxonomy" id="2596892"/>
    <lineage>
        <taxon>Bacteria</taxon>
        <taxon>Bacillati</taxon>
        <taxon>Actinomycetota</taxon>
        <taxon>Actinomycetes</taxon>
        <taxon>Kitasatosporales</taxon>
        <taxon>Streptomycetaceae</taxon>
        <taxon>Streptomyces</taxon>
    </lineage>
</organism>
<comment type="caution">
    <text evidence="7">The sequence shown here is derived from an EMBL/GenBank/DDBJ whole genome shotgun (WGS) entry which is preliminary data.</text>
</comment>
<keyword evidence="2" id="KW-0808">Transferase</keyword>
<dbReference type="GO" id="GO:0005524">
    <property type="term" value="F:ATP binding"/>
    <property type="evidence" value="ECO:0007669"/>
    <property type="project" value="UniProtKB-KW"/>
</dbReference>
<keyword evidence="3" id="KW-0547">Nucleotide-binding</keyword>
<keyword evidence="8" id="KW-1185">Reference proteome</keyword>
<keyword evidence="5" id="KW-0067">ATP-binding</keyword>
<evidence type="ECO:0000259" key="6">
    <source>
        <dbReference type="Pfam" id="PF00294"/>
    </source>
</evidence>
<comment type="similarity">
    <text evidence="1">Belongs to the carbohydrate kinase PfkB family.</text>
</comment>
<dbReference type="Pfam" id="PF00294">
    <property type="entry name" value="PfkB"/>
    <property type="match status" value="1"/>
</dbReference>
<dbReference type="CDD" id="cd01166">
    <property type="entry name" value="KdgK"/>
    <property type="match status" value="1"/>
</dbReference>
<evidence type="ECO:0000256" key="1">
    <source>
        <dbReference type="ARBA" id="ARBA00010688"/>
    </source>
</evidence>
<dbReference type="SUPFAM" id="SSF53613">
    <property type="entry name" value="Ribokinase-like"/>
    <property type="match status" value="1"/>
</dbReference>
<keyword evidence="4 7" id="KW-0418">Kinase</keyword>
<accession>A0A5N8WQN2</accession>
<dbReference type="GO" id="GO:0016301">
    <property type="term" value="F:kinase activity"/>
    <property type="evidence" value="ECO:0007669"/>
    <property type="project" value="UniProtKB-KW"/>
</dbReference>
<dbReference type="PANTHER" id="PTHR43085:SF1">
    <property type="entry name" value="PSEUDOURIDINE KINASE-RELATED"/>
    <property type="match status" value="1"/>
</dbReference>
<evidence type="ECO:0000313" key="8">
    <source>
        <dbReference type="Proteomes" id="UP000373149"/>
    </source>
</evidence>
<dbReference type="Gene3D" id="3.40.1190.20">
    <property type="match status" value="1"/>
</dbReference>
<reference evidence="7 8" key="1">
    <citation type="submission" date="2019-09" db="EMBL/GenBank/DDBJ databases">
        <authorList>
            <person name="Duangmal K."/>
            <person name="Teo W.F.A."/>
            <person name="Lipun K."/>
        </authorList>
    </citation>
    <scope>NUCLEOTIDE SEQUENCE [LARGE SCALE GENOMIC DNA]</scope>
    <source>
        <strain evidence="7 8">K1PN6</strain>
    </source>
</reference>
<feature type="domain" description="Carbohydrate kinase PfkB" evidence="6">
    <location>
        <begin position="11"/>
        <end position="300"/>
    </location>
</feature>
<dbReference type="AlphaFoldDB" id="A0A5N8WQN2"/>
<evidence type="ECO:0000256" key="2">
    <source>
        <dbReference type="ARBA" id="ARBA00022679"/>
    </source>
</evidence>
<proteinExistence type="inferred from homology"/>
<sequence length="321" mass="33713">MRRGVEEVSDHEVLCLGEAMVLVTPRQAQPLATARDATLSVAGAESNVAQYLADLGHRVAWASRVGSGPLGDRVLTAVARPGVDVRHVERDPSAPTAVYFKDPSREDGTRVHYYRTGSAASRITPAYLDTLPIASARLVHLSGITAALSASCAETATALFGRAREAGVLRSFDVNYRPALWSTQDASAPLLALARQADIVFVGLDEAAEVWGTTTAEDVRDLIGPSVSVVVKNAEVGAVLFEPGAGPGTFVPAEAVEVVEPVGAGDAFAAGYLSAWLRDDAPAERLRLGHRVAAFALGSVEDHADATSLRRPALDLDGTAR</sequence>
<evidence type="ECO:0000313" key="7">
    <source>
        <dbReference type="EMBL" id="MPY48838.1"/>
    </source>
</evidence>
<evidence type="ECO:0000256" key="3">
    <source>
        <dbReference type="ARBA" id="ARBA00022741"/>
    </source>
</evidence>
<dbReference type="PANTHER" id="PTHR43085">
    <property type="entry name" value="HEXOKINASE FAMILY MEMBER"/>
    <property type="match status" value="1"/>
</dbReference>
<dbReference type="EMBL" id="VMNX01000023">
    <property type="protein sequence ID" value="MPY48838.1"/>
    <property type="molecule type" value="Genomic_DNA"/>
</dbReference>
<dbReference type="InterPro" id="IPR011611">
    <property type="entry name" value="PfkB_dom"/>
</dbReference>
<name>A0A5N8WQN2_9ACTN</name>
<evidence type="ECO:0000256" key="5">
    <source>
        <dbReference type="ARBA" id="ARBA00022840"/>
    </source>
</evidence>
<dbReference type="InterPro" id="IPR029056">
    <property type="entry name" value="Ribokinase-like"/>
</dbReference>
<dbReference type="Proteomes" id="UP000373149">
    <property type="component" value="Unassembled WGS sequence"/>
</dbReference>
<evidence type="ECO:0000256" key="4">
    <source>
        <dbReference type="ARBA" id="ARBA00022777"/>
    </source>
</evidence>
<dbReference type="InterPro" id="IPR050306">
    <property type="entry name" value="PfkB_Carbo_kinase"/>
</dbReference>
<protein>
    <submittedName>
        <fullName evidence="7">Sugar kinase</fullName>
    </submittedName>
</protein>